<comment type="caution">
    <text evidence="3">The sequence shown here is derived from an EMBL/GenBank/DDBJ whole genome shotgun (WGS) entry which is preliminary data.</text>
</comment>
<sequence length="231" mass="25336">MSKHESTFAPASEIDPDLLRRTEAAILSFMAENNGKMPTQQQLNETVKTSFTRLGPAARAVKDRLLATQTKLANMPEIPDDLRLAHEQMLKDLWARTRDLQNGEIVDLRRAQAAKDDSHRQDMVEMQGIIGLLEAARDQEVARADAADVECADLRNRLEAATTELAAANARLAERDAIFAMLSPFRNTEDETGEDAKARKGARRPRSSDGPETADLPMSTPSAKADALGGD</sequence>
<proteinExistence type="predicted"/>
<protein>
    <recommendedName>
        <fullName evidence="5">KfrA N-terminal DNA-binding domain-containing protein</fullName>
    </recommendedName>
</protein>
<evidence type="ECO:0000256" key="1">
    <source>
        <dbReference type="SAM" id="Coils"/>
    </source>
</evidence>
<dbReference type="Proteomes" id="UP000306602">
    <property type="component" value="Unassembled WGS sequence"/>
</dbReference>
<accession>A0A4V3XK63</accession>
<name>A0A4V3XK63_9RHOB</name>
<dbReference type="EMBL" id="SRKY01000003">
    <property type="protein sequence ID" value="THH35713.1"/>
    <property type="molecule type" value="Genomic_DNA"/>
</dbReference>
<evidence type="ECO:0000256" key="2">
    <source>
        <dbReference type="SAM" id="MobiDB-lite"/>
    </source>
</evidence>
<dbReference type="AlphaFoldDB" id="A0A4V3XK63"/>
<keyword evidence="1" id="KW-0175">Coiled coil</keyword>
<gene>
    <name evidence="3" type="ORF">E4Z66_11535</name>
</gene>
<evidence type="ECO:0008006" key="5">
    <source>
        <dbReference type="Google" id="ProtNLM"/>
    </source>
</evidence>
<organism evidence="3 4">
    <name type="scientific">Aliishimia ponticola</name>
    <dbReference type="NCBI Taxonomy" id="2499833"/>
    <lineage>
        <taxon>Bacteria</taxon>
        <taxon>Pseudomonadati</taxon>
        <taxon>Pseudomonadota</taxon>
        <taxon>Alphaproteobacteria</taxon>
        <taxon>Rhodobacterales</taxon>
        <taxon>Paracoccaceae</taxon>
        <taxon>Aliishimia</taxon>
    </lineage>
</organism>
<feature type="region of interest" description="Disordered" evidence="2">
    <location>
        <begin position="185"/>
        <end position="231"/>
    </location>
</feature>
<dbReference type="RefSeq" id="WP_136463183.1">
    <property type="nucleotide sequence ID" value="NZ_SRKY01000003.1"/>
</dbReference>
<evidence type="ECO:0000313" key="4">
    <source>
        <dbReference type="Proteomes" id="UP000306602"/>
    </source>
</evidence>
<reference evidence="3 4" key="1">
    <citation type="submission" date="2019-04" db="EMBL/GenBank/DDBJ databases">
        <title>Shimia ponticola sp. nov., isolated from seawater.</title>
        <authorList>
            <person name="Kim Y.-O."/>
            <person name="Yoon J.-H."/>
        </authorList>
    </citation>
    <scope>NUCLEOTIDE SEQUENCE [LARGE SCALE GENOMIC DNA]</scope>
    <source>
        <strain evidence="3 4">MYP11</strain>
    </source>
</reference>
<evidence type="ECO:0000313" key="3">
    <source>
        <dbReference type="EMBL" id="THH35713.1"/>
    </source>
</evidence>
<keyword evidence="4" id="KW-1185">Reference proteome</keyword>
<feature type="coiled-coil region" evidence="1">
    <location>
        <begin position="144"/>
        <end position="171"/>
    </location>
</feature>
<dbReference type="OrthoDB" id="7879654at2"/>